<keyword evidence="3 4" id="KW-0067">ATP-binding</keyword>
<gene>
    <name evidence="6" type="primary">ygfA</name>
    <name evidence="6" type="ORF">ERS852381_00225</name>
</gene>
<dbReference type="PANTHER" id="PTHR23407:SF1">
    <property type="entry name" value="5-FORMYLTETRAHYDROFOLATE CYCLO-LIGASE"/>
    <property type="match status" value="1"/>
</dbReference>
<evidence type="ECO:0000313" key="7">
    <source>
        <dbReference type="Proteomes" id="UP000095468"/>
    </source>
</evidence>
<dbReference type="EC" id="6.3.3.2" evidence="5"/>
<name>A0A173X644_9ACTN</name>
<organism evidence="6 7">
    <name type="scientific">Collinsella aerofaciens</name>
    <dbReference type="NCBI Taxonomy" id="74426"/>
    <lineage>
        <taxon>Bacteria</taxon>
        <taxon>Bacillati</taxon>
        <taxon>Actinomycetota</taxon>
        <taxon>Coriobacteriia</taxon>
        <taxon>Coriobacteriales</taxon>
        <taxon>Coriobacteriaceae</taxon>
        <taxon>Collinsella</taxon>
    </lineage>
</organism>
<comment type="similarity">
    <text evidence="1 5">Belongs to the 5-formyltetrahydrofolate cyclo-ligase family.</text>
</comment>
<feature type="binding site" evidence="4">
    <location>
        <begin position="3"/>
        <end position="7"/>
    </location>
    <ligand>
        <name>ATP</name>
        <dbReference type="ChEBI" id="CHEBI:30616"/>
    </ligand>
</feature>
<feature type="binding site" evidence="4">
    <location>
        <position position="57"/>
    </location>
    <ligand>
        <name>substrate</name>
    </ligand>
</feature>
<evidence type="ECO:0000313" key="6">
    <source>
        <dbReference type="EMBL" id="CUN45888.1"/>
    </source>
</evidence>
<dbReference type="RefSeq" id="WP_055285252.1">
    <property type="nucleotide sequence ID" value="NZ_CYYP01000002.1"/>
</dbReference>
<feature type="binding site" evidence="4">
    <location>
        <begin position="149"/>
        <end position="157"/>
    </location>
    <ligand>
        <name>ATP</name>
        <dbReference type="ChEBI" id="CHEBI:30616"/>
    </ligand>
</feature>
<protein>
    <recommendedName>
        <fullName evidence="5">5-formyltetrahydrofolate cyclo-ligase</fullName>
        <ecNumber evidence="5">6.3.3.2</ecNumber>
    </recommendedName>
</protein>
<evidence type="ECO:0000256" key="1">
    <source>
        <dbReference type="ARBA" id="ARBA00010638"/>
    </source>
</evidence>
<comment type="catalytic activity">
    <reaction evidence="5">
        <text>(6S)-5-formyl-5,6,7,8-tetrahydrofolate + ATP = (6R)-5,10-methenyltetrahydrofolate + ADP + phosphate</text>
        <dbReference type="Rhea" id="RHEA:10488"/>
        <dbReference type="ChEBI" id="CHEBI:30616"/>
        <dbReference type="ChEBI" id="CHEBI:43474"/>
        <dbReference type="ChEBI" id="CHEBI:57455"/>
        <dbReference type="ChEBI" id="CHEBI:57457"/>
        <dbReference type="ChEBI" id="CHEBI:456216"/>
        <dbReference type="EC" id="6.3.3.2"/>
    </reaction>
</comment>
<dbReference type="Pfam" id="PF01812">
    <property type="entry name" value="5-FTHF_cyc-lig"/>
    <property type="match status" value="1"/>
</dbReference>
<evidence type="ECO:0000256" key="2">
    <source>
        <dbReference type="ARBA" id="ARBA00022741"/>
    </source>
</evidence>
<keyword evidence="2 4" id="KW-0547">Nucleotide-binding</keyword>
<dbReference type="EMBL" id="CYYP01000002">
    <property type="protein sequence ID" value="CUN45888.1"/>
    <property type="molecule type" value="Genomic_DNA"/>
</dbReference>
<proteinExistence type="inferred from homology"/>
<dbReference type="GO" id="GO:0009396">
    <property type="term" value="P:folic acid-containing compound biosynthetic process"/>
    <property type="evidence" value="ECO:0007669"/>
    <property type="project" value="TreeGrafter"/>
</dbReference>
<dbReference type="GO" id="GO:0035999">
    <property type="term" value="P:tetrahydrofolate interconversion"/>
    <property type="evidence" value="ECO:0007669"/>
    <property type="project" value="TreeGrafter"/>
</dbReference>
<keyword evidence="5" id="KW-0479">Metal-binding</keyword>
<dbReference type="NCBIfam" id="TIGR02727">
    <property type="entry name" value="MTHFS_bact"/>
    <property type="match status" value="1"/>
</dbReference>
<evidence type="ECO:0000256" key="5">
    <source>
        <dbReference type="RuleBase" id="RU361279"/>
    </source>
</evidence>
<evidence type="ECO:0000256" key="4">
    <source>
        <dbReference type="PIRSR" id="PIRSR006806-1"/>
    </source>
</evidence>
<dbReference type="PANTHER" id="PTHR23407">
    <property type="entry name" value="ATPASE INHIBITOR/5-FORMYLTETRAHYDROFOLATE CYCLO-LIGASE"/>
    <property type="match status" value="1"/>
</dbReference>
<dbReference type="GO" id="GO:0005524">
    <property type="term" value="F:ATP binding"/>
    <property type="evidence" value="ECO:0007669"/>
    <property type="project" value="UniProtKB-KW"/>
</dbReference>
<dbReference type="InterPro" id="IPR024185">
    <property type="entry name" value="FTHF_cligase-like_sf"/>
</dbReference>
<keyword evidence="6" id="KW-0436">Ligase</keyword>
<dbReference type="InterPro" id="IPR002698">
    <property type="entry name" value="FTHF_cligase"/>
</dbReference>
<evidence type="ECO:0000256" key="3">
    <source>
        <dbReference type="ARBA" id="ARBA00022840"/>
    </source>
</evidence>
<sequence>MDKAELRRAVIARRDALDLDVRAAKSADICARLVELLDRLGAAAPHTVAVYAAMGSEVDPAAFAAAAAKRGWRVAYPCMLSAANAAACGQRICMRAVAIGDVSAAPFITHPTRTFAAADIGSNRFPIVPAEALDMIVVPLVAFDQTGARLGYGGGCYDRYLPMLSPACQIIGIAFDEQRVDRVPTDAHDLPLPHIISA</sequence>
<dbReference type="SUPFAM" id="SSF100950">
    <property type="entry name" value="NagB/RpiA/CoA transferase-like"/>
    <property type="match status" value="1"/>
</dbReference>
<dbReference type="InterPro" id="IPR037171">
    <property type="entry name" value="NagB/RpiA_transferase-like"/>
</dbReference>
<dbReference type="PIRSF" id="PIRSF006806">
    <property type="entry name" value="FTHF_cligase"/>
    <property type="match status" value="1"/>
</dbReference>
<reference evidence="6 7" key="1">
    <citation type="submission" date="2015-09" db="EMBL/GenBank/DDBJ databases">
        <authorList>
            <consortium name="Pathogen Informatics"/>
        </authorList>
    </citation>
    <scope>NUCLEOTIDE SEQUENCE [LARGE SCALE GENOMIC DNA]</scope>
    <source>
        <strain evidence="6 7">2789STDY5608823</strain>
    </source>
</reference>
<comment type="cofactor">
    <cofactor evidence="5">
        <name>Mg(2+)</name>
        <dbReference type="ChEBI" id="CHEBI:18420"/>
    </cofactor>
</comment>
<dbReference type="GO" id="GO:0046872">
    <property type="term" value="F:metal ion binding"/>
    <property type="evidence" value="ECO:0007669"/>
    <property type="project" value="UniProtKB-KW"/>
</dbReference>
<dbReference type="GO" id="GO:0030272">
    <property type="term" value="F:5-formyltetrahydrofolate cyclo-ligase activity"/>
    <property type="evidence" value="ECO:0007669"/>
    <property type="project" value="UniProtKB-EC"/>
</dbReference>
<keyword evidence="5" id="KW-0460">Magnesium</keyword>
<dbReference type="Gene3D" id="3.40.50.10420">
    <property type="entry name" value="NagB/RpiA/CoA transferase-like"/>
    <property type="match status" value="1"/>
</dbReference>
<dbReference type="Proteomes" id="UP000095468">
    <property type="component" value="Unassembled WGS sequence"/>
</dbReference>
<dbReference type="AlphaFoldDB" id="A0A173X644"/>
<accession>A0A173X644</accession>